<reference evidence="1" key="1">
    <citation type="submission" date="2020-08" db="EMBL/GenBank/DDBJ databases">
        <title>Multicomponent nature underlies the extraordinary mechanical properties of spider dragline silk.</title>
        <authorList>
            <person name="Kono N."/>
            <person name="Nakamura H."/>
            <person name="Mori M."/>
            <person name="Yoshida Y."/>
            <person name="Ohtoshi R."/>
            <person name="Malay A.D."/>
            <person name="Moran D.A.P."/>
            <person name="Tomita M."/>
            <person name="Numata K."/>
            <person name="Arakawa K."/>
        </authorList>
    </citation>
    <scope>NUCLEOTIDE SEQUENCE</scope>
</reference>
<dbReference type="Proteomes" id="UP000887013">
    <property type="component" value="Unassembled WGS sequence"/>
</dbReference>
<sequence>MANIVERFPTQFLAHLIDKIEKTKHSFKKNSLVIKVISSTLVEATEKGLLPVIEVQFCCSSATAHRNLYSWCGTAQAIGALPPGNINHVINIVEARLLLFN</sequence>
<evidence type="ECO:0000313" key="2">
    <source>
        <dbReference type="Proteomes" id="UP000887013"/>
    </source>
</evidence>
<comment type="caution">
    <text evidence="1">The sequence shown here is derived from an EMBL/GenBank/DDBJ whole genome shotgun (WGS) entry which is preliminary data.</text>
</comment>
<proteinExistence type="predicted"/>
<name>A0A8X6U4R5_NEPPI</name>
<evidence type="ECO:0000313" key="1">
    <source>
        <dbReference type="EMBL" id="GFT81029.1"/>
    </source>
</evidence>
<organism evidence="1 2">
    <name type="scientific">Nephila pilipes</name>
    <name type="common">Giant wood spider</name>
    <name type="synonym">Nephila maculata</name>
    <dbReference type="NCBI Taxonomy" id="299642"/>
    <lineage>
        <taxon>Eukaryota</taxon>
        <taxon>Metazoa</taxon>
        <taxon>Ecdysozoa</taxon>
        <taxon>Arthropoda</taxon>
        <taxon>Chelicerata</taxon>
        <taxon>Arachnida</taxon>
        <taxon>Araneae</taxon>
        <taxon>Araneomorphae</taxon>
        <taxon>Entelegynae</taxon>
        <taxon>Araneoidea</taxon>
        <taxon>Nephilidae</taxon>
        <taxon>Nephila</taxon>
    </lineage>
</organism>
<gene>
    <name evidence="1" type="ORF">NPIL_427851</name>
</gene>
<accession>A0A8X6U4R5</accession>
<dbReference type="EMBL" id="BMAW01118671">
    <property type="protein sequence ID" value="GFT81029.1"/>
    <property type="molecule type" value="Genomic_DNA"/>
</dbReference>
<dbReference type="AlphaFoldDB" id="A0A8X6U4R5"/>
<protein>
    <submittedName>
        <fullName evidence="1">Uncharacterized protein</fullName>
    </submittedName>
</protein>
<keyword evidence="2" id="KW-1185">Reference proteome</keyword>